<organism evidence="1">
    <name type="scientific">marine sediment metagenome</name>
    <dbReference type="NCBI Taxonomy" id="412755"/>
    <lineage>
        <taxon>unclassified sequences</taxon>
        <taxon>metagenomes</taxon>
        <taxon>ecological metagenomes</taxon>
    </lineage>
</organism>
<proteinExistence type="predicted"/>
<reference evidence="1" key="1">
    <citation type="journal article" date="2015" name="Nature">
        <title>Complex archaea that bridge the gap between prokaryotes and eukaryotes.</title>
        <authorList>
            <person name="Spang A."/>
            <person name="Saw J.H."/>
            <person name="Jorgensen S.L."/>
            <person name="Zaremba-Niedzwiedzka K."/>
            <person name="Martijn J."/>
            <person name="Lind A.E."/>
            <person name="van Eijk R."/>
            <person name="Schleper C."/>
            <person name="Guy L."/>
            <person name="Ettema T.J."/>
        </authorList>
    </citation>
    <scope>NUCLEOTIDE SEQUENCE</scope>
</reference>
<evidence type="ECO:0000313" key="1">
    <source>
        <dbReference type="EMBL" id="KKL11744.1"/>
    </source>
</evidence>
<comment type="caution">
    <text evidence="1">The sequence shown here is derived from an EMBL/GenBank/DDBJ whole genome shotgun (WGS) entry which is preliminary data.</text>
</comment>
<dbReference type="AlphaFoldDB" id="A0A0F9AQA8"/>
<name>A0A0F9AQA8_9ZZZZ</name>
<protein>
    <submittedName>
        <fullName evidence="1">Uncharacterized protein</fullName>
    </submittedName>
</protein>
<sequence length="74" mass="8594">MIFSANEMQDIKTRLLKMSKAEGNRNVRYIINGYEFIYFPIIANGDCHVFEVGMAHKGTFHTERLNNNHFTKGI</sequence>
<gene>
    <name evidence="1" type="ORF">LCGC14_2542670</name>
</gene>
<accession>A0A0F9AQA8</accession>
<dbReference type="EMBL" id="LAZR01041532">
    <property type="protein sequence ID" value="KKL11744.1"/>
    <property type="molecule type" value="Genomic_DNA"/>
</dbReference>